<protein>
    <submittedName>
        <fullName evidence="9">Uncharacterized protein</fullName>
    </submittedName>
</protein>
<keyword evidence="5" id="KW-0720">Serine protease</keyword>
<gene>
    <name evidence="9" type="ORF">LWI28_023112</name>
</gene>
<feature type="domain" description="PA" evidence="7">
    <location>
        <begin position="49"/>
        <end position="123"/>
    </location>
</feature>
<dbReference type="FunFam" id="3.50.30.30:FF:000005">
    <property type="entry name" value="subtilisin-like protease SBT1.5"/>
    <property type="match status" value="1"/>
</dbReference>
<keyword evidence="6" id="KW-0325">Glycoprotein</keyword>
<evidence type="ECO:0000313" key="9">
    <source>
        <dbReference type="EMBL" id="KAI9182204.1"/>
    </source>
</evidence>
<keyword evidence="4" id="KW-0378">Hydrolase</keyword>
<organism evidence="9 10">
    <name type="scientific">Acer negundo</name>
    <name type="common">Box elder</name>
    <dbReference type="NCBI Taxonomy" id="4023"/>
    <lineage>
        <taxon>Eukaryota</taxon>
        <taxon>Viridiplantae</taxon>
        <taxon>Streptophyta</taxon>
        <taxon>Embryophyta</taxon>
        <taxon>Tracheophyta</taxon>
        <taxon>Spermatophyta</taxon>
        <taxon>Magnoliopsida</taxon>
        <taxon>eudicotyledons</taxon>
        <taxon>Gunneridae</taxon>
        <taxon>Pentapetalae</taxon>
        <taxon>rosids</taxon>
        <taxon>malvids</taxon>
        <taxon>Sapindales</taxon>
        <taxon>Sapindaceae</taxon>
        <taxon>Hippocastanoideae</taxon>
        <taxon>Acereae</taxon>
        <taxon>Acer</taxon>
    </lineage>
</organism>
<dbReference type="GO" id="GO:0006508">
    <property type="term" value="P:proteolysis"/>
    <property type="evidence" value="ECO:0007669"/>
    <property type="project" value="UniProtKB-KW"/>
</dbReference>
<dbReference type="Pfam" id="PF02225">
    <property type="entry name" value="PA"/>
    <property type="match status" value="1"/>
</dbReference>
<dbReference type="PANTHER" id="PTHR10795">
    <property type="entry name" value="PROPROTEIN CONVERTASE SUBTILISIN/KEXIN"/>
    <property type="match status" value="1"/>
</dbReference>
<evidence type="ECO:0000259" key="8">
    <source>
        <dbReference type="Pfam" id="PF17766"/>
    </source>
</evidence>
<dbReference type="Pfam" id="PF17766">
    <property type="entry name" value="fn3_6"/>
    <property type="match status" value="1"/>
</dbReference>
<dbReference type="Gene3D" id="3.50.30.30">
    <property type="match status" value="1"/>
</dbReference>
<dbReference type="SUPFAM" id="SSF52025">
    <property type="entry name" value="PA domain"/>
    <property type="match status" value="1"/>
</dbReference>
<evidence type="ECO:0000256" key="1">
    <source>
        <dbReference type="ARBA" id="ARBA00011073"/>
    </source>
</evidence>
<keyword evidence="2" id="KW-0645">Protease</keyword>
<dbReference type="InterPro" id="IPR045051">
    <property type="entry name" value="SBT"/>
</dbReference>
<comment type="caution">
    <text evidence="9">The sequence shown here is derived from an EMBL/GenBank/DDBJ whole genome shotgun (WGS) entry which is preliminary data.</text>
</comment>
<proteinExistence type="inferred from homology"/>
<accession>A0AAD5J1N9</accession>
<name>A0AAD5J1N9_ACENE</name>
<dbReference type="InterPro" id="IPR041469">
    <property type="entry name" value="Subtilisin-like_FN3"/>
</dbReference>
<dbReference type="AlphaFoldDB" id="A0AAD5J1N9"/>
<keyword evidence="3" id="KW-0732">Signal</keyword>
<feature type="domain" description="Subtilisin-like protease fibronectin type-III" evidence="8">
    <location>
        <begin position="138"/>
        <end position="237"/>
    </location>
</feature>
<evidence type="ECO:0000256" key="4">
    <source>
        <dbReference type="ARBA" id="ARBA00022801"/>
    </source>
</evidence>
<dbReference type="Proteomes" id="UP001064489">
    <property type="component" value="Chromosome 4"/>
</dbReference>
<dbReference type="InterPro" id="IPR003137">
    <property type="entry name" value="PA_domain"/>
</dbReference>
<evidence type="ECO:0000256" key="2">
    <source>
        <dbReference type="ARBA" id="ARBA00022670"/>
    </source>
</evidence>
<dbReference type="Gene3D" id="2.60.40.2310">
    <property type="match status" value="1"/>
</dbReference>
<evidence type="ECO:0000256" key="3">
    <source>
        <dbReference type="ARBA" id="ARBA00022729"/>
    </source>
</evidence>
<dbReference type="GO" id="GO:0008236">
    <property type="term" value="F:serine-type peptidase activity"/>
    <property type="evidence" value="ECO:0007669"/>
    <property type="project" value="UniProtKB-KW"/>
</dbReference>
<evidence type="ECO:0000256" key="5">
    <source>
        <dbReference type="ARBA" id="ARBA00022825"/>
    </source>
</evidence>
<reference evidence="9" key="1">
    <citation type="journal article" date="2022" name="Plant J.">
        <title>Strategies of tolerance reflected in two North American maple genomes.</title>
        <authorList>
            <person name="McEvoy S.L."/>
            <person name="Sezen U.U."/>
            <person name="Trouern-Trend A."/>
            <person name="McMahon S.M."/>
            <person name="Schaberg P.G."/>
            <person name="Yang J."/>
            <person name="Wegrzyn J.L."/>
            <person name="Swenson N.G."/>
        </authorList>
    </citation>
    <scope>NUCLEOTIDE SEQUENCE</scope>
    <source>
        <strain evidence="9">91603</strain>
    </source>
</reference>
<evidence type="ECO:0000313" key="10">
    <source>
        <dbReference type="Proteomes" id="UP001064489"/>
    </source>
</evidence>
<reference evidence="9" key="2">
    <citation type="submission" date="2023-02" db="EMBL/GenBank/DDBJ databases">
        <authorList>
            <person name="Swenson N.G."/>
            <person name="Wegrzyn J.L."/>
            <person name="Mcevoy S.L."/>
        </authorList>
    </citation>
    <scope>NUCLEOTIDE SEQUENCE</scope>
    <source>
        <strain evidence="9">91603</strain>
        <tissue evidence="9">Leaf</tissue>
    </source>
</reference>
<evidence type="ECO:0000259" key="7">
    <source>
        <dbReference type="Pfam" id="PF02225"/>
    </source>
</evidence>
<comment type="similarity">
    <text evidence="1">Belongs to the peptidase S8 family.</text>
</comment>
<evidence type="ECO:0000256" key="6">
    <source>
        <dbReference type="ARBA" id="ARBA00023180"/>
    </source>
</evidence>
<sequence>MSVAASYTDRTFPAVIKLGNGKVVEGVSLYFGDALTKPVPVAYLESAGGASAIFCNDGTLNESLVKGKIVVCHRGNGSAYVKSENVKQAKGVGMILINLKFEGDELTANPYKFPTAGVGYTAGGNFTCPKNRAIRGGELNYPSFAFNFRDGVQNGSLEYKRTVTNVGIPKSSYEVQVEVPNGVSVIVKPKILNFNKLGQKLSYKVTVVGKSKTSSDSSFGSLTWVSGKFRVKSPIAVTWQ</sequence>
<dbReference type="EMBL" id="JAJSOW010000101">
    <property type="protein sequence ID" value="KAI9182204.1"/>
    <property type="molecule type" value="Genomic_DNA"/>
</dbReference>
<keyword evidence="10" id="KW-1185">Reference proteome</keyword>
<dbReference type="CDD" id="cd02120">
    <property type="entry name" value="PA_subtilisin_like"/>
    <property type="match status" value="1"/>
</dbReference>
<dbReference type="InterPro" id="IPR046450">
    <property type="entry name" value="PA_dom_sf"/>
</dbReference>